<dbReference type="AlphaFoldDB" id="A0AAW0V5D0"/>
<dbReference type="GO" id="GO:0051082">
    <property type="term" value="F:unfolded protein binding"/>
    <property type="evidence" value="ECO:0007669"/>
    <property type="project" value="TreeGrafter"/>
</dbReference>
<keyword evidence="6" id="KW-1185">Reference proteome</keyword>
<dbReference type="InterPro" id="IPR008979">
    <property type="entry name" value="Galactose-bd-like_sf"/>
</dbReference>
<dbReference type="PANTHER" id="PTHR13194">
    <property type="entry name" value="COMPLEX I INTERMEDIATE-ASSOCIATED PROTEIN 30"/>
    <property type="match status" value="1"/>
</dbReference>
<feature type="transmembrane region" description="Helical" evidence="3">
    <location>
        <begin position="61"/>
        <end position="83"/>
    </location>
</feature>
<keyword evidence="3" id="KW-0472">Membrane</keyword>
<dbReference type="EMBL" id="JARAKH010000002">
    <property type="protein sequence ID" value="KAK8406551.1"/>
    <property type="molecule type" value="Genomic_DNA"/>
</dbReference>
<evidence type="ECO:0000313" key="6">
    <source>
        <dbReference type="Proteomes" id="UP001487740"/>
    </source>
</evidence>
<evidence type="ECO:0000256" key="3">
    <source>
        <dbReference type="SAM" id="Phobius"/>
    </source>
</evidence>
<evidence type="ECO:0000256" key="2">
    <source>
        <dbReference type="SAM" id="MobiDB-lite"/>
    </source>
</evidence>
<evidence type="ECO:0000256" key="1">
    <source>
        <dbReference type="ARBA" id="ARBA00007884"/>
    </source>
</evidence>
<dbReference type="GO" id="GO:0010257">
    <property type="term" value="P:NADH dehydrogenase complex assembly"/>
    <property type="evidence" value="ECO:0007669"/>
    <property type="project" value="TreeGrafter"/>
</dbReference>
<keyword evidence="3" id="KW-1133">Transmembrane helix</keyword>
<proteinExistence type="inferred from homology"/>
<evidence type="ECO:0000313" key="5">
    <source>
        <dbReference type="EMBL" id="KAK8406551.1"/>
    </source>
</evidence>
<dbReference type="Pfam" id="PF08547">
    <property type="entry name" value="CIA30"/>
    <property type="match status" value="1"/>
</dbReference>
<name>A0AAW0V5D0_SCYPA</name>
<dbReference type="SUPFAM" id="SSF49785">
    <property type="entry name" value="Galactose-binding domain-like"/>
    <property type="match status" value="1"/>
</dbReference>
<reference evidence="5 6" key="1">
    <citation type="submission" date="2023-03" db="EMBL/GenBank/DDBJ databases">
        <title>High-quality genome of Scylla paramamosain provides insights in environmental adaptation.</title>
        <authorList>
            <person name="Zhang L."/>
        </authorList>
    </citation>
    <scope>NUCLEOTIDE SEQUENCE [LARGE SCALE GENOMIC DNA]</scope>
    <source>
        <strain evidence="5">LZ_2023a</strain>
        <tissue evidence="5">Muscle</tissue>
    </source>
</reference>
<dbReference type="InterPro" id="IPR013857">
    <property type="entry name" value="NADH-UbQ_OxRdtase-assoc_prot30"/>
</dbReference>
<organism evidence="5 6">
    <name type="scientific">Scylla paramamosain</name>
    <name type="common">Mud crab</name>
    <dbReference type="NCBI Taxonomy" id="85552"/>
    <lineage>
        <taxon>Eukaryota</taxon>
        <taxon>Metazoa</taxon>
        <taxon>Ecdysozoa</taxon>
        <taxon>Arthropoda</taxon>
        <taxon>Crustacea</taxon>
        <taxon>Multicrustacea</taxon>
        <taxon>Malacostraca</taxon>
        <taxon>Eumalacostraca</taxon>
        <taxon>Eucarida</taxon>
        <taxon>Decapoda</taxon>
        <taxon>Pleocyemata</taxon>
        <taxon>Brachyura</taxon>
        <taxon>Eubrachyura</taxon>
        <taxon>Portunoidea</taxon>
        <taxon>Portunidae</taxon>
        <taxon>Portuninae</taxon>
        <taxon>Scylla</taxon>
    </lineage>
</organism>
<keyword evidence="3" id="KW-0812">Transmembrane</keyword>
<evidence type="ECO:0000259" key="4">
    <source>
        <dbReference type="Pfam" id="PF08547"/>
    </source>
</evidence>
<comment type="caution">
    <text evidence="5">The sequence shown here is derived from an EMBL/GenBank/DDBJ whole genome shotgun (WGS) entry which is preliminary data.</text>
</comment>
<dbReference type="PANTHER" id="PTHR13194:SF19">
    <property type="entry name" value="NAD(P)-BINDING ROSSMANN-FOLD SUPERFAMILY PROTEIN"/>
    <property type="match status" value="1"/>
</dbReference>
<dbReference type="Gene3D" id="2.60.120.430">
    <property type="entry name" value="Galactose-binding lectin"/>
    <property type="match status" value="1"/>
</dbReference>
<comment type="similarity">
    <text evidence="1">Belongs to the CIA30 family.</text>
</comment>
<protein>
    <recommendedName>
        <fullName evidence="4">NADH:ubiquinone oxidoreductase intermediate-associated protein 30 domain-containing protein</fullName>
    </recommendedName>
</protein>
<feature type="region of interest" description="Disordered" evidence="2">
    <location>
        <begin position="1"/>
        <end position="22"/>
    </location>
</feature>
<sequence>MCLDEWSSASKQGSDQIHPPLPAVSVCTGPPRVLLSAPQLSFKCKGTRGQRRKMWFKGLRIAHVLLGATVGLSSACMSLGSVVTSDNRAASMMMYDFRTLPNLSSWVESSDTVREPGMSKGAFVLQKTQLFQRAVMFSMINPQPNGAGFVGFESQDTWDLSSYNGVELKVRGQGDNYVYKVNFRHNGQGSNDIAYEVFYEVPKNEWTRIVLPFTAFKPYYRGQEVPDAEPLNTSNITTVTLQIVGGVYSDFKQHGASSLEIDYMQAVN</sequence>
<gene>
    <name evidence="5" type="ORF">O3P69_007283</name>
</gene>
<feature type="domain" description="NADH:ubiquinone oxidoreductase intermediate-associated protein 30" evidence="4">
    <location>
        <begin position="96"/>
        <end position="259"/>
    </location>
</feature>
<accession>A0AAW0V5D0</accession>
<dbReference type="Proteomes" id="UP001487740">
    <property type="component" value="Unassembled WGS sequence"/>
</dbReference>
<dbReference type="InterPro" id="IPR039131">
    <property type="entry name" value="NDUFAF1"/>
</dbReference>